<proteinExistence type="predicted"/>
<keyword evidence="1" id="KW-0472">Membrane</keyword>
<name>A0A939JVE5_9HYPH</name>
<evidence type="ECO:0000256" key="1">
    <source>
        <dbReference type="SAM" id="Phobius"/>
    </source>
</evidence>
<feature type="transmembrane region" description="Helical" evidence="1">
    <location>
        <begin position="20"/>
        <end position="39"/>
    </location>
</feature>
<keyword evidence="1" id="KW-1133">Transmembrane helix</keyword>
<dbReference type="Proteomes" id="UP000664122">
    <property type="component" value="Unassembled WGS sequence"/>
</dbReference>
<organism evidence="2 3">
    <name type="scientific">Jiella flava</name>
    <dbReference type="NCBI Taxonomy" id="2816857"/>
    <lineage>
        <taxon>Bacteria</taxon>
        <taxon>Pseudomonadati</taxon>
        <taxon>Pseudomonadota</taxon>
        <taxon>Alphaproteobacteria</taxon>
        <taxon>Hyphomicrobiales</taxon>
        <taxon>Aurantimonadaceae</taxon>
        <taxon>Jiella</taxon>
    </lineage>
</organism>
<dbReference type="RefSeq" id="WP_207257145.1">
    <property type="nucleotide sequence ID" value="NZ_JAFMPP010000004.1"/>
</dbReference>
<evidence type="ECO:0000313" key="3">
    <source>
        <dbReference type="Proteomes" id="UP000664122"/>
    </source>
</evidence>
<comment type="caution">
    <text evidence="2">The sequence shown here is derived from an EMBL/GenBank/DDBJ whole genome shotgun (WGS) entry which is preliminary data.</text>
</comment>
<sequence>MDKLVAIIAPKGPRDWLVKVVALVLMVIAVNAVIVRVVLDREPSLYSDSLITFITGTPFVILGLAMVSHL</sequence>
<feature type="transmembrane region" description="Helical" evidence="1">
    <location>
        <begin position="45"/>
        <end position="67"/>
    </location>
</feature>
<accession>A0A939JVE5</accession>
<dbReference type="AlphaFoldDB" id="A0A939JVE5"/>
<keyword evidence="1" id="KW-0812">Transmembrane</keyword>
<protein>
    <submittedName>
        <fullName evidence="2">Uncharacterized protein</fullName>
    </submittedName>
</protein>
<evidence type="ECO:0000313" key="2">
    <source>
        <dbReference type="EMBL" id="MBO0662374.1"/>
    </source>
</evidence>
<reference evidence="2" key="1">
    <citation type="submission" date="2021-03" db="EMBL/GenBank/DDBJ databases">
        <title>Whole genome sequence of Jiella sp. CQZ9-1.</title>
        <authorList>
            <person name="Tuo L."/>
        </authorList>
    </citation>
    <scope>NUCLEOTIDE SEQUENCE</scope>
    <source>
        <strain evidence="2">CQZ9-1</strain>
    </source>
</reference>
<keyword evidence="3" id="KW-1185">Reference proteome</keyword>
<dbReference type="EMBL" id="JAFMPP010000004">
    <property type="protein sequence ID" value="MBO0662374.1"/>
    <property type="molecule type" value="Genomic_DNA"/>
</dbReference>
<gene>
    <name evidence="2" type="ORF">J1C48_07300</name>
</gene>